<feature type="region of interest" description="Disordered" evidence="11">
    <location>
        <begin position="549"/>
        <end position="636"/>
    </location>
</feature>
<evidence type="ECO:0000256" key="8">
    <source>
        <dbReference type="ARBA" id="ARBA00023136"/>
    </source>
</evidence>
<dbReference type="Pfam" id="PF08205">
    <property type="entry name" value="C2-set_2"/>
    <property type="match status" value="1"/>
</dbReference>
<keyword evidence="10" id="KW-0325">Glycoprotein</keyword>
<feature type="compositionally biased region" description="Polar residues" evidence="11">
    <location>
        <begin position="604"/>
        <end position="627"/>
    </location>
</feature>
<evidence type="ECO:0000256" key="10">
    <source>
        <dbReference type="ARBA" id="ARBA00023180"/>
    </source>
</evidence>
<dbReference type="InterPro" id="IPR013106">
    <property type="entry name" value="Ig_V-set"/>
</dbReference>
<dbReference type="GO" id="GO:0007156">
    <property type="term" value="P:homophilic cell adhesion via plasma membrane adhesion molecules"/>
    <property type="evidence" value="ECO:0007669"/>
    <property type="project" value="TreeGrafter"/>
</dbReference>
<dbReference type="EMBL" id="NHOQ01002757">
    <property type="protein sequence ID" value="PWA14748.1"/>
    <property type="molecule type" value="Genomic_DNA"/>
</dbReference>
<dbReference type="GO" id="GO:0005912">
    <property type="term" value="C:adherens junction"/>
    <property type="evidence" value="ECO:0007669"/>
    <property type="project" value="TreeGrafter"/>
</dbReference>
<dbReference type="STRING" id="33528.ENSGAFP00000004435"/>
<dbReference type="InterPro" id="IPR013783">
    <property type="entry name" value="Ig-like_fold"/>
</dbReference>
<feature type="non-terminal residue" evidence="14">
    <location>
        <position position="1"/>
    </location>
</feature>
<dbReference type="SMART" id="SM00409">
    <property type="entry name" value="IG"/>
    <property type="match status" value="2"/>
</dbReference>
<sequence length="636" mass="70222">SAPTAFCCTLAVEPASGSDSTTFSDEGQVAEAGAKIGKPRLPSPLPLRPVPLFQVMGIQGQSEDAPSKVFLTTLEEKQTVLSCPYELNDKTVVQVTWYKIVSDEKKEQMITVDRINGQYVSEKWQDRVHFKSNQPIVDSTLVIPNTKPSDEGDYLCQITFFPTGSIDKEMHLTVRTIPISSLDPLVVKEGDSYKVVASCRSVAVPPPELSWDTELNGHAVKQISDKGVVSTHFSLHPLRSMNGKKLDCLVQHPEYDKPRRIQNRLVVHFPPNAEVSGYSKDWFVGMENAALMCKHEGSPEPALTWTRLGGQLPSGAVPHPDGRLVFERPLNTNDSGTYQCLVKNSEGEDKDTVTVTLDAVNGPNWMIIIVGGAAAGVLFLLLVIIFILTCHHQRKNKKLKKELTQKEKEISTLSRQASVRRMNSVSTDARDVLLELEEHHPLRVEGTLRNSLSSLGVSLQINEQARCRDSRSTVSGGRGGGAPTYDSLGRPSIYNNSRRGRDSETRLRVEQYVRNSNMSLQDPRMLPPLLQPTYPVVRSTEIIRPMNGNAVIPTEGGSHSGSAVRNYQPPPLSCTYPQVTYDEDEIDEGLGGPASQEHPDDQDSVASSSNFSKNRMSPQPHNHNPHTSYVHKAQIV</sequence>
<proteinExistence type="inferred from homology"/>
<dbReference type="InterPro" id="IPR013162">
    <property type="entry name" value="CD80_C2-set"/>
</dbReference>
<dbReference type="GO" id="GO:0016020">
    <property type="term" value="C:membrane"/>
    <property type="evidence" value="ECO:0007669"/>
    <property type="project" value="UniProtKB-SubCell"/>
</dbReference>
<evidence type="ECO:0000256" key="2">
    <source>
        <dbReference type="ARBA" id="ARBA00007810"/>
    </source>
</evidence>
<dbReference type="GO" id="GO:0007157">
    <property type="term" value="P:heterophilic cell-cell adhesion via plasma membrane cell adhesion molecules"/>
    <property type="evidence" value="ECO:0007669"/>
    <property type="project" value="TreeGrafter"/>
</dbReference>
<keyword evidence="5" id="KW-0677">Repeat</keyword>
<dbReference type="Gene3D" id="2.60.40.10">
    <property type="entry name" value="Immunoglobulins"/>
    <property type="match status" value="3"/>
</dbReference>
<evidence type="ECO:0000313" key="14">
    <source>
        <dbReference type="EMBL" id="PWA14748.1"/>
    </source>
</evidence>
<dbReference type="Pfam" id="PF07686">
    <property type="entry name" value="V-set"/>
    <property type="match status" value="1"/>
</dbReference>
<evidence type="ECO:0000256" key="12">
    <source>
        <dbReference type="SAM" id="Phobius"/>
    </source>
</evidence>
<accession>A0A315USK5</accession>
<evidence type="ECO:0000256" key="9">
    <source>
        <dbReference type="ARBA" id="ARBA00023157"/>
    </source>
</evidence>
<evidence type="ECO:0000256" key="3">
    <source>
        <dbReference type="ARBA" id="ARBA00022692"/>
    </source>
</evidence>
<evidence type="ECO:0000313" key="15">
    <source>
        <dbReference type="Proteomes" id="UP000250572"/>
    </source>
</evidence>
<protein>
    <recommendedName>
        <fullName evidence="13">Ig-like domain-containing protein</fullName>
    </recommendedName>
</protein>
<organism evidence="14 15">
    <name type="scientific">Gambusia affinis</name>
    <name type="common">Western mosquitofish</name>
    <name type="synonym">Heterandria affinis</name>
    <dbReference type="NCBI Taxonomy" id="33528"/>
    <lineage>
        <taxon>Eukaryota</taxon>
        <taxon>Metazoa</taxon>
        <taxon>Chordata</taxon>
        <taxon>Craniata</taxon>
        <taxon>Vertebrata</taxon>
        <taxon>Euteleostomi</taxon>
        <taxon>Actinopterygii</taxon>
        <taxon>Neopterygii</taxon>
        <taxon>Teleostei</taxon>
        <taxon>Neoteleostei</taxon>
        <taxon>Acanthomorphata</taxon>
        <taxon>Ovalentaria</taxon>
        <taxon>Atherinomorphae</taxon>
        <taxon>Cyprinodontiformes</taxon>
        <taxon>Poeciliidae</taxon>
        <taxon>Poeciliinae</taxon>
        <taxon>Gambusia</taxon>
    </lineage>
</organism>
<evidence type="ECO:0000256" key="5">
    <source>
        <dbReference type="ARBA" id="ARBA00022737"/>
    </source>
</evidence>
<dbReference type="InterPro" id="IPR007110">
    <property type="entry name" value="Ig-like_dom"/>
</dbReference>
<dbReference type="InterPro" id="IPR051427">
    <property type="entry name" value="Nectin/Nectin-like"/>
</dbReference>
<gene>
    <name evidence="14" type="ORF">CCH79_00014520</name>
</gene>
<dbReference type="SMART" id="SM00408">
    <property type="entry name" value="IGc2"/>
    <property type="match status" value="2"/>
</dbReference>
<name>A0A315USK5_GAMAF</name>
<dbReference type="PANTHER" id="PTHR23277:SF11">
    <property type="entry name" value="NECTIN-4"/>
    <property type="match status" value="1"/>
</dbReference>
<dbReference type="PROSITE" id="PS50835">
    <property type="entry name" value="IG_LIKE"/>
    <property type="match status" value="2"/>
</dbReference>
<keyword evidence="7 12" id="KW-1133">Transmembrane helix</keyword>
<dbReference type="Pfam" id="PF13927">
    <property type="entry name" value="Ig_3"/>
    <property type="match status" value="1"/>
</dbReference>
<comment type="similarity">
    <text evidence="2">Belongs to the nectin family.</text>
</comment>
<keyword evidence="9" id="KW-1015">Disulfide bond</keyword>
<comment type="caution">
    <text evidence="14">The sequence shown here is derived from an EMBL/GenBank/DDBJ whole genome shotgun (WGS) entry which is preliminary data.</text>
</comment>
<feature type="non-terminal residue" evidence="14">
    <location>
        <position position="636"/>
    </location>
</feature>
<keyword evidence="4" id="KW-0732">Signal</keyword>
<keyword evidence="8 12" id="KW-0472">Membrane</keyword>
<comment type="subcellular location">
    <subcellularLocation>
        <location evidence="1">Membrane</location>
        <topology evidence="1">Single-pass membrane protein</topology>
    </subcellularLocation>
</comment>
<dbReference type="InterPro" id="IPR003598">
    <property type="entry name" value="Ig_sub2"/>
</dbReference>
<dbReference type="InterPro" id="IPR003599">
    <property type="entry name" value="Ig_sub"/>
</dbReference>
<dbReference type="InterPro" id="IPR036179">
    <property type="entry name" value="Ig-like_dom_sf"/>
</dbReference>
<keyword evidence="15" id="KW-1185">Reference proteome</keyword>
<evidence type="ECO:0000256" key="11">
    <source>
        <dbReference type="SAM" id="MobiDB-lite"/>
    </source>
</evidence>
<evidence type="ECO:0000256" key="6">
    <source>
        <dbReference type="ARBA" id="ARBA00022889"/>
    </source>
</evidence>
<reference evidence="14 15" key="1">
    <citation type="journal article" date="2018" name="G3 (Bethesda)">
        <title>A High-Quality Reference Genome for the Invasive Mosquitofish Gambusia affinis Using a Chicago Library.</title>
        <authorList>
            <person name="Hoffberg S.L."/>
            <person name="Troendle N.J."/>
            <person name="Glenn T.C."/>
            <person name="Mahmud O."/>
            <person name="Louha S."/>
            <person name="Chalopin D."/>
            <person name="Bennetzen J.L."/>
            <person name="Mauricio R."/>
        </authorList>
    </citation>
    <scope>NUCLEOTIDE SEQUENCE [LARGE SCALE GENOMIC DNA]</scope>
    <source>
        <strain evidence="14">NE01/NJP1002.9</strain>
        <tissue evidence="14">Muscle</tissue>
    </source>
</reference>
<dbReference type="AlphaFoldDB" id="A0A315USK5"/>
<evidence type="ECO:0000256" key="1">
    <source>
        <dbReference type="ARBA" id="ARBA00004167"/>
    </source>
</evidence>
<keyword evidence="6" id="KW-0130">Cell adhesion</keyword>
<feature type="region of interest" description="Disordered" evidence="11">
    <location>
        <begin position="468"/>
        <end position="504"/>
    </location>
</feature>
<dbReference type="SUPFAM" id="SSF48726">
    <property type="entry name" value="Immunoglobulin"/>
    <property type="match status" value="2"/>
</dbReference>
<keyword evidence="3 12" id="KW-0812">Transmembrane</keyword>
<evidence type="ECO:0000256" key="4">
    <source>
        <dbReference type="ARBA" id="ARBA00022729"/>
    </source>
</evidence>
<dbReference type="PANTHER" id="PTHR23277">
    <property type="entry name" value="NECTIN-RELATED"/>
    <property type="match status" value="1"/>
</dbReference>
<feature type="domain" description="Ig-like" evidence="13">
    <location>
        <begin position="271"/>
        <end position="356"/>
    </location>
</feature>
<feature type="transmembrane region" description="Helical" evidence="12">
    <location>
        <begin position="365"/>
        <end position="390"/>
    </location>
</feature>
<dbReference type="Proteomes" id="UP000250572">
    <property type="component" value="Unassembled WGS sequence"/>
</dbReference>
<feature type="domain" description="Ig-like" evidence="13">
    <location>
        <begin position="66"/>
        <end position="173"/>
    </location>
</feature>
<evidence type="ECO:0000256" key="7">
    <source>
        <dbReference type="ARBA" id="ARBA00022989"/>
    </source>
</evidence>
<evidence type="ECO:0000259" key="13">
    <source>
        <dbReference type="PROSITE" id="PS50835"/>
    </source>
</evidence>